<dbReference type="PANTHER" id="PTHR13848">
    <property type="entry name" value="PROTEIN YIPPEE-LIKE CG15309-RELATED"/>
    <property type="match status" value="1"/>
</dbReference>
<evidence type="ECO:0000259" key="5">
    <source>
        <dbReference type="PROSITE" id="PS51792"/>
    </source>
</evidence>
<comment type="similarity">
    <text evidence="1">Belongs to the yippee family.</text>
</comment>
<dbReference type="EMBL" id="MU860331">
    <property type="protein sequence ID" value="KAK4234760.1"/>
    <property type="molecule type" value="Genomic_DNA"/>
</dbReference>
<evidence type="ECO:0000256" key="1">
    <source>
        <dbReference type="ARBA" id="ARBA00005613"/>
    </source>
</evidence>
<evidence type="ECO:0000256" key="2">
    <source>
        <dbReference type="ARBA" id="ARBA00022723"/>
    </source>
</evidence>
<evidence type="ECO:0000313" key="7">
    <source>
        <dbReference type="Proteomes" id="UP001303760"/>
    </source>
</evidence>
<dbReference type="Proteomes" id="UP001303760">
    <property type="component" value="Unassembled WGS sequence"/>
</dbReference>
<organism evidence="6 7">
    <name type="scientific">Achaetomium macrosporum</name>
    <dbReference type="NCBI Taxonomy" id="79813"/>
    <lineage>
        <taxon>Eukaryota</taxon>
        <taxon>Fungi</taxon>
        <taxon>Dikarya</taxon>
        <taxon>Ascomycota</taxon>
        <taxon>Pezizomycotina</taxon>
        <taxon>Sordariomycetes</taxon>
        <taxon>Sordariomycetidae</taxon>
        <taxon>Sordariales</taxon>
        <taxon>Chaetomiaceae</taxon>
        <taxon>Achaetomium</taxon>
    </lineage>
</organism>
<evidence type="ECO:0000256" key="3">
    <source>
        <dbReference type="ARBA" id="ARBA00022833"/>
    </source>
</evidence>
<dbReference type="GO" id="GO:0046872">
    <property type="term" value="F:metal ion binding"/>
    <property type="evidence" value="ECO:0007669"/>
    <property type="project" value="UniProtKB-KW"/>
</dbReference>
<keyword evidence="3" id="KW-0862">Zinc</keyword>
<comment type="caution">
    <text evidence="6">The sequence shown here is derived from an EMBL/GenBank/DDBJ whole genome shotgun (WGS) entry which is preliminary data.</text>
</comment>
<feature type="domain" description="Yippee" evidence="5">
    <location>
        <begin position="84"/>
        <end position="207"/>
    </location>
</feature>
<reference evidence="6" key="2">
    <citation type="submission" date="2023-05" db="EMBL/GenBank/DDBJ databases">
        <authorList>
            <consortium name="Lawrence Berkeley National Laboratory"/>
            <person name="Steindorff A."/>
            <person name="Hensen N."/>
            <person name="Bonometti L."/>
            <person name="Westerberg I."/>
            <person name="Brannstrom I.O."/>
            <person name="Guillou S."/>
            <person name="Cros-Aarteil S."/>
            <person name="Calhoun S."/>
            <person name="Haridas S."/>
            <person name="Kuo A."/>
            <person name="Mondo S."/>
            <person name="Pangilinan J."/>
            <person name="Riley R."/>
            <person name="Labutti K."/>
            <person name="Andreopoulos B."/>
            <person name="Lipzen A."/>
            <person name="Chen C."/>
            <person name="Yanf M."/>
            <person name="Daum C."/>
            <person name="Ng V."/>
            <person name="Clum A."/>
            <person name="Ohm R."/>
            <person name="Martin F."/>
            <person name="Silar P."/>
            <person name="Natvig D."/>
            <person name="Lalanne C."/>
            <person name="Gautier V."/>
            <person name="Ament-Velasquez S.L."/>
            <person name="Kruys A."/>
            <person name="Hutchinson M.I."/>
            <person name="Powell A.J."/>
            <person name="Barry K."/>
            <person name="Miller A.N."/>
            <person name="Grigoriev I.V."/>
            <person name="Debuchy R."/>
            <person name="Gladieux P."/>
            <person name="Thoren M.H."/>
            <person name="Johannesson H."/>
        </authorList>
    </citation>
    <scope>NUCLEOTIDE SEQUENCE</scope>
    <source>
        <strain evidence="6">CBS 532.94</strain>
    </source>
</reference>
<feature type="region of interest" description="Disordered" evidence="4">
    <location>
        <begin position="32"/>
        <end position="81"/>
    </location>
</feature>
<gene>
    <name evidence="6" type="ORF">C8A03DRAFT_37442</name>
</gene>
<dbReference type="PROSITE" id="PS51792">
    <property type="entry name" value="YIPPEE"/>
    <property type="match status" value="1"/>
</dbReference>
<evidence type="ECO:0000256" key="4">
    <source>
        <dbReference type="SAM" id="MobiDB-lite"/>
    </source>
</evidence>
<dbReference type="InterPro" id="IPR004910">
    <property type="entry name" value="Yippee/Mis18/Cereblon"/>
</dbReference>
<accession>A0AAN7C3V9</accession>
<proteinExistence type="inferred from homology"/>
<keyword evidence="7" id="KW-1185">Reference proteome</keyword>
<protein>
    <submittedName>
        <fullName evidence="6">Yippee-like protein</fullName>
    </submittedName>
</protein>
<name>A0AAN7C3V9_9PEZI</name>
<keyword evidence="2" id="KW-0479">Metal-binding</keyword>
<dbReference type="AlphaFoldDB" id="A0AAN7C3V9"/>
<dbReference type="Pfam" id="PF03226">
    <property type="entry name" value="Yippee-Mis18"/>
    <property type="match status" value="1"/>
</dbReference>
<reference evidence="6" key="1">
    <citation type="journal article" date="2023" name="Mol. Phylogenet. Evol.">
        <title>Genome-scale phylogeny and comparative genomics of the fungal order Sordariales.</title>
        <authorList>
            <person name="Hensen N."/>
            <person name="Bonometti L."/>
            <person name="Westerberg I."/>
            <person name="Brannstrom I.O."/>
            <person name="Guillou S."/>
            <person name="Cros-Aarteil S."/>
            <person name="Calhoun S."/>
            <person name="Haridas S."/>
            <person name="Kuo A."/>
            <person name="Mondo S."/>
            <person name="Pangilinan J."/>
            <person name="Riley R."/>
            <person name="LaButti K."/>
            <person name="Andreopoulos B."/>
            <person name="Lipzen A."/>
            <person name="Chen C."/>
            <person name="Yan M."/>
            <person name="Daum C."/>
            <person name="Ng V."/>
            <person name="Clum A."/>
            <person name="Steindorff A."/>
            <person name="Ohm R.A."/>
            <person name="Martin F."/>
            <person name="Silar P."/>
            <person name="Natvig D.O."/>
            <person name="Lalanne C."/>
            <person name="Gautier V."/>
            <person name="Ament-Velasquez S.L."/>
            <person name="Kruys A."/>
            <person name="Hutchinson M.I."/>
            <person name="Powell A.J."/>
            <person name="Barry K."/>
            <person name="Miller A.N."/>
            <person name="Grigoriev I.V."/>
            <person name="Debuchy R."/>
            <person name="Gladieux P."/>
            <person name="Hiltunen Thoren M."/>
            <person name="Johannesson H."/>
        </authorList>
    </citation>
    <scope>NUCLEOTIDE SEQUENCE</scope>
    <source>
        <strain evidence="6">CBS 532.94</strain>
    </source>
</reference>
<dbReference type="InterPro" id="IPR034751">
    <property type="entry name" value="Yippee"/>
</dbReference>
<sequence length="281" mass="30702">MLQAIIFRRSGGPSDNGLSFPVYILPSLRTPFRRRRSSGSPPPPQTTSEPSSPTRDVPSLSSSPTYPASPGLPPVSRLSRARPTTLRCRSCSTDLAFHDQIISKSFTGRLGRGYLVSPPSSLATPSCPRSPLNSDECGSSRASDLVNIRVGRYEHRELTTGPHVVANISCAGCGSMVGWKYIDARNPEQKYKVGKFILEMARVVGFHSWEDVEDVLAPDEGQANLWDTEYADKDLGALLGFDSEDEDECDDLFAGTWTPSSAFARRFQNGSVDLNRLAEMA</sequence>
<dbReference type="InterPro" id="IPR039058">
    <property type="entry name" value="Yippee_fam"/>
</dbReference>
<evidence type="ECO:0000313" key="6">
    <source>
        <dbReference type="EMBL" id="KAK4234760.1"/>
    </source>
</evidence>
<feature type="compositionally biased region" description="Low complexity" evidence="4">
    <location>
        <begin position="46"/>
        <end position="55"/>
    </location>
</feature>